<dbReference type="HAMAP" id="MF_00109">
    <property type="entry name" value="Shikimate_kinase"/>
    <property type="match status" value="1"/>
</dbReference>
<dbReference type="UniPathway" id="UPA00053">
    <property type="reaction ID" value="UER00088"/>
</dbReference>
<evidence type="ECO:0000256" key="6">
    <source>
        <dbReference type="ARBA" id="ARBA00023141"/>
    </source>
</evidence>
<comment type="catalytic activity">
    <reaction evidence="7">
        <text>shikimate + ATP = 3-phosphoshikimate + ADP + H(+)</text>
        <dbReference type="Rhea" id="RHEA:13121"/>
        <dbReference type="ChEBI" id="CHEBI:15378"/>
        <dbReference type="ChEBI" id="CHEBI:30616"/>
        <dbReference type="ChEBI" id="CHEBI:36208"/>
        <dbReference type="ChEBI" id="CHEBI:145989"/>
        <dbReference type="ChEBI" id="CHEBI:456216"/>
        <dbReference type="EC" id="2.7.1.71"/>
    </reaction>
</comment>
<feature type="binding site" evidence="7">
    <location>
        <position position="84"/>
    </location>
    <ligand>
        <name>substrate</name>
    </ligand>
</feature>
<keyword evidence="7" id="KW-0479">Metal-binding</keyword>
<comment type="similarity">
    <text evidence="7">Belongs to the shikimate kinase family.</text>
</comment>
<keyword evidence="7" id="KW-0460">Magnesium</keyword>
<evidence type="ECO:0000256" key="3">
    <source>
        <dbReference type="ARBA" id="ARBA00022741"/>
    </source>
</evidence>
<dbReference type="CDD" id="cd00464">
    <property type="entry name" value="SK"/>
    <property type="match status" value="1"/>
</dbReference>
<keyword evidence="1 7" id="KW-0028">Amino-acid biosynthesis</keyword>
<dbReference type="GO" id="GO:0005524">
    <property type="term" value="F:ATP binding"/>
    <property type="evidence" value="ECO:0007669"/>
    <property type="project" value="UniProtKB-UniRule"/>
</dbReference>
<comment type="subunit">
    <text evidence="7">Monomer.</text>
</comment>
<dbReference type="InterPro" id="IPR031322">
    <property type="entry name" value="Shikimate/glucono_kinase"/>
</dbReference>
<feature type="binding site" evidence="7">
    <location>
        <position position="14"/>
    </location>
    <ligand>
        <name>Mg(2+)</name>
        <dbReference type="ChEBI" id="CHEBI:18420"/>
    </ligand>
</feature>
<dbReference type="Pfam" id="PF01202">
    <property type="entry name" value="SKI"/>
    <property type="match status" value="1"/>
</dbReference>
<gene>
    <name evidence="7" type="primary">aroK</name>
    <name evidence="8" type="ORF">US54_C0036G0002</name>
</gene>
<comment type="subcellular location">
    <subcellularLocation>
        <location evidence="7">Cytoplasm</location>
    </subcellularLocation>
</comment>
<proteinExistence type="inferred from homology"/>
<comment type="caution">
    <text evidence="8">The sequence shown here is derived from an EMBL/GenBank/DDBJ whole genome shotgun (WGS) entry which is preliminary data.</text>
</comment>
<dbReference type="GO" id="GO:0009073">
    <property type="term" value="P:aromatic amino acid family biosynthetic process"/>
    <property type="evidence" value="ECO:0007669"/>
    <property type="project" value="UniProtKB-KW"/>
</dbReference>
<dbReference type="SUPFAM" id="SSF52540">
    <property type="entry name" value="P-loop containing nucleoside triphosphate hydrolases"/>
    <property type="match status" value="1"/>
</dbReference>
<feature type="binding site" evidence="7">
    <location>
        <position position="62"/>
    </location>
    <ligand>
        <name>substrate</name>
    </ligand>
</feature>
<dbReference type="STRING" id="1618481.US54_C0036G0002"/>
<dbReference type="PRINTS" id="PR01100">
    <property type="entry name" value="SHIKIMTKNASE"/>
</dbReference>
<evidence type="ECO:0000313" key="9">
    <source>
        <dbReference type="Proteomes" id="UP000034471"/>
    </source>
</evidence>
<protein>
    <recommendedName>
        <fullName evidence="7">Shikimate kinase</fullName>
        <shortName evidence="7">SK</shortName>
        <ecNumber evidence="7">2.7.1.71</ecNumber>
    </recommendedName>
</protein>
<dbReference type="GO" id="GO:0008652">
    <property type="term" value="P:amino acid biosynthetic process"/>
    <property type="evidence" value="ECO:0007669"/>
    <property type="project" value="UniProtKB-KW"/>
</dbReference>
<dbReference type="InterPro" id="IPR027417">
    <property type="entry name" value="P-loop_NTPase"/>
</dbReference>
<organism evidence="8 9">
    <name type="scientific">Candidatus Roizmanbacteria bacterium GW2011_GWA2_37_7</name>
    <dbReference type="NCBI Taxonomy" id="1618481"/>
    <lineage>
        <taxon>Bacteria</taxon>
        <taxon>Candidatus Roizmaniibacteriota</taxon>
    </lineage>
</organism>
<accession>A0A0G0H250</accession>
<evidence type="ECO:0000256" key="1">
    <source>
        <dbReference type="ARBA" id="ARBA00022605"/>
    </source>
</evidence>
<keyword evidence="6 7" id="KW-0057">Aromatic amino acid biosynthesis</keyword>
<dbReference type="Proteomes" id="UP000034471">
    <property type="component" value="Unassembled WGS sequence"/>
</dbReference>
<sequence length="174" mass="19852">MNIILIGMKGAGKSMIGSLLARSCSMTFIEVDRRIEKKFEQMMGTQYSCREIYQKKGREYFRNLEIQVLTELGGVQSSVISSGGGLPLHTKNQRMLKKLGTIIFLDEQFDIIADRIQKTSVPAFIKNKNNVLPELQKRYHLRKAIYQHIADHTVVCTNQTPHEIVDEIATLIKL</sequence>
<feature type="binding site" evidence="7">
    <location>
        <position position="142"/>
    </location>
    <ligand>
        <name>substrate</name>
    </ligand>
</feature>
<dbReference type="GO" id="GO:0005829">
    <property type="term" value="C:cytosol"/>
    <property type="evidence" value="ECO:0007669"/>
    <property type="project" value="TreeGrafter"/>
</dbReference>
<comment type="caution">
    <text evidence="7">Lacks conserved residue(s) required for the propagation of feature annotation.</text>
</comment>
<dbReference type="Gene3D" id="3.40.50.300">
    <property type="entry name" value="P-loop containing nucleotide triphosphate hydrolases"/>
    <property type="match status" value="1"/>
</dbReference>
<dbReference type="AlphaFoldDB" id="A0A0G0H250"/>
<keyword evidence="2 7" id="KW-0808">Transferase</keyword>
<evidence type="ECO:0000313" key="8">
    <source>
        <dbReference type="EMBL" id="KKQ37338.1"/>
    </source>
</evidence>
<keyword evidence="4 7" id="KW-0418">Kinase</keyword>
<dbReference type="InterPro" id="IPR000623">
    <property type="entry name" value="Shikimate_kinase/TSH1"/>
</dbReference>
<dbReference type="GO" id="GO:0009423">
    <property type="term" value="P:chorismate biosynthetic process"/>
    <property type="evidence" value="ECO:0007669"/>
    <property type="project" value="UniProtKB-UniRule"/>
</dbReference>
<evidence type="ECO:0000256" key="4">
    <source>
        <dbReference type="ARBA" id="ARBA00022777"/>
    </source>
</evidence>
<evidence type="ECO:0000256" key="7">
    <source>
        <dbReference type="HAMAP-Rule" id="MF_00109"/>
    </source>
</evidence>
<evidence type="ECO:0000256" key="5">
    <source>
        <dbReference type="ARBA" id="ARBA00022840"/>
    </source>
</evidence>
<reference evidence="8 9" key="1">
    <citation type="journal article" date="2015" name="Nature">
        <title>rRNA introns, odd ribosomes, and small enigmatic genomes across a large radiation of phyla.</title>
        <authorList>
            <person name="Brown C.T."/>
            <person name="Hug L.A."/>
            <person name="Thomas B.C."/>
            <person name="Sharon I."/>
            <person name="Castelle C.J."/>
            <person name="Singh A."/>
            <person name="Wilkins M.J."/>
            <person name="Williams K.H."/>
            <person name="Banfield J.F."/>
        </authorList>
    </citation>
    <scope>NUCLEOTIDE SEQUENCE [LARGE SCALE GENOMIC DNA]</scope>
</reference>
<evidence type="ECO:0000256" key="2">
    <source>
        <dbReference type="ARBA" id="ARBA00022679"/>
    </source>
</evidence>
<dbReference type="EMBL" id="LBTJ01000036">
    <property type="protein sequence ID" value="KKQ37338.1"/>
    <property type="molecule type" value="Genomic_DNA"/>
</dbReference>
<dbReference type="EC" id="2.7.1.71" evidence="7"/>
<comment type="cofactor">
    <cofactor evidence="7">
        <name>Mg(2+)</name>
        <dbReference type="ChEBI" id="CHEBI:18420"/>
    </cofactor>
    <text evidence="7">Binds 1 Mg(2+) ion per subunit.</text>
</comment>
<comment type="function">
    <text evidence="7">Catalyzes the specific phosphorylation of the 3-hydroxyl group of shikimic acid using ATP as a cosubstrate.</text>
</comment>
<comment type="pathway">
    <text evidence="7">Metabolic intermediate biosynthesis; chorismate biosynthesis; chorismate from D-erythrose 4-phosphate and phosphoenolpyruvate: step 5/7.</text>
</comment>
<feature type="binding site" evidence="7">
    <location>
        <begin position="10"/>
        <end position="15"/>
    </location>
    <ligand>
        <name>ATP</name>
        <dbReference type="ChEBI" id="CHEBI:30616"/>
    </ligand>
</feature>
<feature type="binding site" evidence="7">
    <location>
        <position position="32"/>
    </location>
    <ligand>
        <name>substrate</name>
    </ligand>
</feature>
<keyword evidence="7" id="KW-0963">Cytoplasm</keyword>
<dbReference type="PANTHER" id="PTHR21087:SF16">
    <property type="entry name" value="SHIKIMATE KINASE 1, CHLOROPLASTIC"/>
    <property type="match status" value="1"/>
</dbReference>
<keyword evidence="3 7" id="KW-0547">Nucleotide-binding</keyword>
<keyword evidence="5 7" id="KW-0067">ATP-binding</keyword>
<dbReference type="GO" id="GO:0000287">
    <property type="term" value="F:magnesium ion binding"/>
    <property type="evidence" value="ECO:0007669"/>
    <property type="project" value="UniProtKB-UniRule"/>
</dbReference>
<name>A0A0G0H250_9BACT</name>
<dbReference type="PANTHER" id="PTHR21087">
    <property type="entry name" value="SHIKIMATE KINASE"/>
    <property type="match status" value="1"/>
</dbReference>
<feature type="binding site" evidence="7">
    <location>
        <position position="159"/>
    </location>
    <ligand>
        <name>ATP</name>
        <dbReference type="ChEBI" id="CHEBI:30616"/>
    </ligand>
</feature>
<dbReference type="GO" id="GO:0004765">
    <property type="term" value="F:shikimate kinase activity"/>
    <property type="evidence" value="ECO:0007669"/>
    <property type="project" value="UniProtKB-UniRule"/>
</dbReference>